<feature type="region of interest" description="Disordered" evidence="1">
    <location>
        <begin position="1"/>
        <end position="25"/>
    </location>
</feature>
<accession>A0A176W769</accession>
<feature type="compositionally biased region" description="Basic and acidic residues" evidence="1">
    <location>
        <begin position="1"/>
        <end position="14"/>
    </location>
</feature>
<comment type="caution">
    <text evidence="2">The sequence shown here is derived from an EMBL/GenBank/DDBJ whole genome shotgun (WGS) entry which is preliminary data.</text>
</comment>
<dbReference type="EMBL" id="LVLJ01001592">
    <property type="protein sequence ID" value="OAE28907.1"/>
    <property type="molecule type" value="Genomic_DNA"/>
</dbReference>
<dbReference type="AlphaFoldDB" id="A0A176W769"/>
<evidence type="ECO:0000313" key="2">
    <source>
        <dbReference type="EMBL" id="OAE28907.1"/>
    </source>
</evidence>
<organism evidence="2 3">
    <name type="scientific">Marchantia polymorpha subsp. ruderalis</name>
    <dbReference type="NCBI Taxonomy" id="1480154"/>
    <lineage>
        <taxon>Eukaryota</taxon>
        <taxon>Viridiplantae</taxon>
        <taxon>Streptophyta</taxon>
        <taxon>Embryophyta</taxon>
        <taxon>Marchantiophyta</taxon>
        <taxon>Marchantiopsida</taxon>
        <taxon>Marchantiidae</taxon>
        <taxon>Marchantiales</taxon>
        <taxon>Marchantiaceae</taxon>
        <taxon>Marchantia</taxon>
    </lineage>
</organism>
<gene>
    <name evidence="2" type="ORF">AXG93_2369s1010</name>
</gene>
<reference evidence="2" key="1">
    <citation type="submission" date="2016-03" db="EMBL/GenBank/DDBJ databases">
        <title>Mechanisms controlling the formation of the plant cell surface in tip-growing cells are functionally conserved among land plants.</title>
        <authorList>
            <person name="Honkanen S."/>
            <person name="Jones V.A."/>
            <person name="Morieri G."/>
            <person name="Champion C."/>
            <person name="Hetherington A.J."/>
            <person name="Kelly S."/>
            <person name="Saint-Marcoux D."/>
            <person name="Proust H."/>
            <person name="Prescott H."/>
            <person name="Dolan L."/>
        </authorList>
    </citation>
    <scope>NUCLEOTIDE SEQUENCE [LARGE SCALE GENOMIC DNA]</scope>
    <source>
        <tissue evidence="2">Whole gametophyte</tissue>
    </source>
</reference>
<evidence type="ECO:0000256" key="1">
    <source>
        <dbReference type="SAM" id="MobiDB-lite"/>
    </source>
</evidence>
<sequence length="66" mass="7249">MGLPTEKKILRKAEAGNGPYDGDNNDVKGSWLVQSVLYPPERLRLSKTVGPLRSLMSARSVMSCDD</sequence>
<keyword evidence="3" id="KW-1185">Reference proteome</keyword>
<proteinExistence type="predicted"/>
<protein>
    <submittedName>
        <fullName evidence="2">Uncharacterized protein</fullName>
    </submittedName>
</protein>
<dbReference type="Proteomes" id="UP000077202">
    <property type="component" value="Unassembled WGS sequence"/>
</dbReference>
<evidence type="ECO:0000313" key="3">
    <source>
        <dbReference type="Proteomes" id="UP000077202"/>
    </source>
</evidence>
<name>A0A176W769_MARPO</name>